<sequence length="197" mass="22248">MSSFISKEHTDAVYAAYKLWDDDKLVECHTACMELLDDRTMPRYHRVKVLMLLDKALEEDEPKEEWPIYEAHRSAGEDEPEKELPLEEVHESADMVIHDTDDDIEATSEELKATKEESEASKKAENDTEANSLKLPVVAKARKVSRNEKFLKFDLAASLAENDRKDTQAADLAPEPRTPFGSIPFADAAKSGKVVKK</sequence>
<evidence type="ECO:0000313" key="2">
    <source>
        <dbReference type="Proteomes" id="UP001153331"/>
    </source>
</evidence>
<organism evidence="1 2">
    <name type="scientific">Boeremia exigua</name>
    <dbReference type="NCBI Taxonomy" id="749465"/>
    <lineage>
        <taxon>Eukaryota</taxon>
        <taxon>Fungi</taxon>
        <taxon>Dikarya</taxon>
        <taxon>Ascomycota</taxon>
        <taxon>Pezizomycotina</taxon>
        <taxon>Dothideomycetes</taxon>
        <taxon>Pleosporomycetidae</taxon>
        <taxon>Pleosporales</taxon>
        <taxon>Pleosporineae</taxon>
        <taxon>Didymellaceae</taxon>
        <taxon>Boeremia</taxon>
    </lineage>
</organism>
<proteinExistence type="predicted"/>
<gene>
    <name evidence="1" type="ORF">OPT61_g8806</name>
</gene>
<reference evidence="1" key="1">
    <citation type="submission" date="2022-11" db="EMBL/GenBank/DDBJ databases">
        <title>Genome Sequence of Boeremia exigua.</title>
        <authorList>
            <person name="Buettner E."/>
        </authorList>
    </citation>
    <scope>NUCLEOTIDE SEQUENCE</scope>
    <source>
        <strain evidence="1">CU02</strain>
    </source>
</reference>
<dbReference type="Proteomes" id="UP001153331">
    <property type="component" value="Unassembled WGS sequence"/>
</dbReference>
<keyword evidence="2" id="KW-1185">Reference proteome</keyword>
<evidence type="ECO:0000313" key="1">
    <source>
        <dbReference type="EMBL" id="KAJ8107519.1"/>
    </source>
</evidence>
<name>A0ACC2HXM1_9PLEO</name>
<comment type="caution">
    <text evidence="1">The sequence shown here is derived from an EMBL/GenBank/DDBJ whole genome shotgun (WGS) entry which is preliminary data.</text>
</comment>
<dbReference type="EMBL" id="JAPHNI010000911">
    <property type="protein sequence ID" value="KAJ8107519.1"/>
    <property type="molecule type" value="Genomic_DNA"/>
</dbReference>
<protein>
    <submittedName>
        <fullName evidence="1">Uncharacterized protein</fullName>
    </submittedName>
</protein>
<accession>A0ACC2HXM1</accession>